<proteinExistence type="predicted"/>
<organism evidence="3 4">
    <name type="scientific">Hespellia stercorisuis DSM 15480</name>
    <dbReference type="NCBI Taxonomy" id="1121950"/>
    <lineage>
        <taxon>Bacteria</taxon>
        <taxon>Bacillati</taxon>
        <taxon>Bacillota</taxon>
        <taxon>Clostridia</taxon>
        <taxon>Lachnospirales</taxon>
        <taxon>Lachnospiraceae</taxon>
        <taxon>Hespellia</taxon>
    </lineage>
</organism>
<keyword evidence="4" id="KW-1185">Reference proteome</keyword>
<feature type="region of interest" description="Disordered" evidence="1">
    <location>
        <begin position="236"/>
        <end position="274"/>
    </location>
</feature>
<evidence type="ECO:0000313" key="3">
    <source>
        <dbReference type="EMBL" id="SHK26864.1"/>
    </source>
</evidence>
<sequence length="274" mass="29823">MNTNMNMDQLNNLLGVRLNLTAEQQKLITEAGMGITVAILVVALLNCFFGLKLIRIWSALIGFLIGFCAGAAISSQFVSSSVTVLAIGGVAGVIMAILGFWLFRVGVFIISWLLGAAIVFSFFPSADMVMLLVGAAVGLVLAVLSIKFLEPIIIFLTGIHGGLTAAGYIVALISIPWSFAEYAIGAVLAILGIVVQFIMESHRKVKQHVAKANKVREEISTENEVDRARSLLDDVDRVEADKDADDYYDEDDDDEVSRKVEEDEDDDDDIQYID</sequence>
<feature type="transmembrane region" description="Helical" evidence="2">
    <location>
        <begin position="179"/>
        <end position="199"/>
    </location>
</feature>
<dbReference type="RefSeq" id="WP_073111141.1">
    <property type="nucleotide sequence ID" value="NZ_FQZY01000039.1"/>
</dbReference>
<reference evidence="3 4" key="1">
    <citation type="submission" date="2016-11" db="EMBL/GenBank/DDBJ databases">
        <authorList>
            <person name="Jaros S."/>
            <person name="Januszkiewicz K."/>
            <person name="Wedrychowicz H."/>
        </authorList>
    </citation>
    <scope>NUCLEOTIDE SEQUENCE [LARGE SCALE GENOMIC DNA]</scope>
    <source>
        <strain evidence="3 4">DSM 15480</strain>
    </source>
</reference>
<dbReference type="Proteomes" id="UP000184301">
    <property type="component" value="Unassembled WGS sequence"/>
</dbReference>
<protein>
    <recommendedName>
        <fullName evidence="5">DUF4203 domain-containing protein</fullName>
    </recommendedName>
</protein>
<feature type="transmembrane region" description="Helical" evidence="2">
    <location>
        <begin position="80"/>
        <end position="98"/>
    </location>
</feature>
<feature type="transmembrane region" description="Helical" evidence="2">
    <location>
        <begin position="27"/>
        <end position="49"/>
    </location>
</feature>
<feature type="transmembrane region" description="Helical" evidence="2">
    <location>
        <begin position="153"/>
        <end position="173"/>
    </location>
</feature>
<keyword evidence="2" id="KW-1133">Transmembrane helix</keyword>
<feature type="transmembrane region" description="Helical" evidence="2">
    <location>
        <begin position="56"/>
        <end position="74"/>
    </location>
</feature>
<gene>
    <name evidence="3" type="ORF">SAMN02745243_02595</name>
</gene>
<evidence type="ECO:0008006" key="5">
    <source>
        <dbReference type="Google" id="ProtNLM"/>
    </source>
</evidence>
<keyword evidence="2" id="KW-0812">Transmembrane</keyword>
<keyword evidence="2" id="KW-0472">Membrane</keyword>
<dbReference type="STRING" id="1121950.SAMN02745243_02595"/>
<evidence type="ECO:0000313" key="4">
    <source>
        <dbReference type="Proteomes" id="UP000184301"/>
    </source>
</evidence>
<feature type="compositionally biased region" description="Acidic residues" evidence="1">
    <location>
        <begin position="262"/>
        <end position="274"/>
    </location>
</feature>
<accession>A0A1M6R333</accession>
<feature type="transmembrane region" description="Helical" evidence="2">
    <location>
        <begin position="105"/>
        <end position="123"/>
    </location>
</feature>
<dbReference type="AlphaFoldDB" id="A0A1M6R333"/>
<dbReference type="OrthoDB" id="2067928at2"/>
<dbReference type="EMBL" id="FQZY01000039">
    <property type="protein sequence ID" value="SHK26864.1"/>
    <property type="molecule type" value="Genomic_DNA"/>
</dbReference>
<feature type="compositionally biased region" description="Acidic residues" evidence="1">
    <location>
        <begin position="242"/>
        <end position="255"/>
    </location>
</feature>
<name>A0A1M6R333_9FIRM</name>
<feature type="transmembrane region" description="Helical" evidence="2">
    <location>
        <begin position="129"/>
        <end position="146"/>
    </location>
</feature>
<evidence type="ECO:0000256" key="2">
    <source>
        <dbReference type="SAM" id="Phobius"/>
    </source>
</evidence>
<evidence type="ECO:0000256" key="1">
    <source>
        <dbReference type="SAM" id="MobiDB-lite"/>
    </source>
</evidence>